<dbReference type="PROSITE" id="PS50076">
    <property type="entry name" value="DNAJ_2"/>
    <property type="match status" value="1"/>
</dbReference>
<feature type="binding site" evidence="5">
    <location>
        <position position="153"/>
    </location>
    <ligand>
        <name>Zn(2+)</name>
        <dbReference type="ChEBI" id="CHEBI:29105"/>
        <label>1</label>
    </ligand>
</feature>
<feature type="repeat" description="CXXCXGXG motif" evidence="5">
    <location>
        <begin position="170"/>
        <end position="177"/>
    </location>
</feature>
<keyword evidence="5" id="KW-0235">DNA replication</keyword>
<dbReference type="Gene3D" id="2.60.260.20">
    <property type="entry name" value="Urease metallochaperone UreE, N-terminal domain"/>
    <property type="match status" value="2"/>
</dbReference>
<dbReference type="GO" id="GO:0008270">
    <property type="term" value="F:zinc ion binding"/>
    <property type="evidence" value="ECO:0007669"/>
    <property type="project" value="UniProtKB-UniRule"/>
</dbReference>
<dbReference type="GO" id="GO:0005737">
    <property type="term" value="C:cytoplasm"/>
    <property type="evidence" value="ECO:0007669"/>
    <property type="project" value="UniProtKB-SubCell"/>
</dbReference>
<comment type="similarity">
    <text evidence="5">Belongs to the DnaJ family.</text>
</comment>
<dbReference type="CDD" id="cd10719">
    <property type="entry name" value="DnaJ_zf"/>
    <property type="match status" value="1"/>
</dbReference>
<dbReference type="InterPro" id="IPR001623">
    <property type="entry name" value="DnaJ_domain"/>
</dbReference>
<dbReference type="AlphaFoldDB" id="A0A0G1W3V7"/>
<dbReference type="InterPro" id="IPR036410">
    <property type="entry name" value="HSP_DnaJ_Cys-rich_dom_sf"/>
</dbReference>
<keyword evidence="5" id="KW-0346">Stress response</keyword>
<dbReference type="SUPFAM" id="SSF57938">
    <property type="entry name" value="DnaJ/Hsp40 cysteine-rich domain"/>
    <property type="match status" value="1"/>
</dbReference>
<sequence length="362" mass="39805">MPKDYYTILGVDKTASDEDIKKAYRKLAHQYHPDKAGGNADRFKEINEAYQVLSSKEKRAQYDRFGRVFDGSAGSSHGGPFGNFEFGFGFDPSNLDDLGSVGDLFDVFFEGLGVKRRKSYRRGSDLEIVQEIALEEAFRGAEKKFKVRLFSPCGSCSGLGYFADAGLTECATCSGRGEIKESRSTFFGSFAQVRPCSKCSGSGQVPNKICSDCRGSGRVQSNKEVSVEIAPGVSNEQLIKLSGAGETGERGAGAGDLYVRVKILPHKIFEREGDNLLVKKEISLLDVLFGTKIEIPTINGNKIYVEIPANFSLKEKLKIPGEGMTRFGGFGRGDLYVEWEVKTPKKFNAKAKKLLDDLKKEI</sequence>
<feature type="binding site" evidence="5">
    <location>
        <position position="170"/>
    </location>
    <ligand>
        <name>Zn(2+)</name>
        <dbReference type="ChEBI" id="CHEBI:29105"/>
        <label>2</label>
    </ligand>
</feature>
<protein>
    <recommendedName>
        <fullName evidence="5">Chaperone protein DnaJ</fullName>
    </recommendedName>
</protein>
<evidence type="ECO:0000256" key="3">
    <source>
        <dbReference type="ARBA" id="ARBA00022771"/>
    </source>
</evidence>
<dbReference type="GO" id="GO:0009408">
    <property type="term" value="P:response to heat"/>
    <property type="evidence" value="ECO:0007669"/>
    <property type="project" value="InterPro"/>
</dbReference>
<keyword evidence="1 5" id="KW-0479">Metal-binding</keyword>
<feature type="domain" description="J" evidence="7">
    <location>
        <begin position="4"/>
        <end position="66"/>
    </location>
</feature>
<dbReference type="CDD" id="cd06257">
    <property type="entry name" value="DnaJ"/>
    <property type="match status" value="1"/>
</dbReference>
<dbReference type="PROSITE" id="PS51188">
    <property type="entry name" value="ZF_CR"/>
    <property type="match status" value="1"/>
</dbReference>
<feature type="binding site" evidence="5">
    <location>
        <position position="156"/>
    </location>
    <ligand>
        <name>Zn(2+)</name>
        <dbReference type="ChEBI" id="CHEBI:29105"/>
        <label>1</label>
    </ligand>
</feature>
<evidence type="ECO:0000256" key="5">
    <source>
        <dbReference type="HAMAP-Rule" id="MF_01152"/>
    </source>
</evidence>
<evidence type="ECO:0000259" key="7">
    <source>
        <dbReference type="PROSITE" id="PS50076"/>
    </source>
</evidence>
<dbReference type="InterPro" id="IPR001305">
    <property type="entry name" value="HSP_DnaJ_Cys-rich_dom"/>
</dbReference>
<comment type="domain">
    <text evidence="5">The J domain is necessary and sufficient to stimulate DnaK ATPase activity. Zinc center 1 plays an important role in the autonomous, DnaK-independent chaperone activity of DnaJ. Zinc center 2 is essential for interaction with DnaK and for DnaJ activity.</text>
</comment>
<dbReference type="PATRIC" id="fig|1618655.3.peg.241"/>
<dbReference type="CDD" id="cd10747">
    <property type="entry name" value="DnaJ_C"/>
    <property type="match status" value="1"/>
</dbReference>
<evidence type="ECO:0000256" key="1">
    <source>
        <dbReference type="ARBA" id="ARBA00022723"/>
    </source>
</evidence>
<dbReference type="GO" id="GO:0031072">
    <property type="term" value="F:heat shock protein binding"/>
    <property type="evidence" value="ECO:0007669"/>
    <property type="project" value="InterPro"/>
</dbReference>
<dbReference type="Pfam" id="PF01556">
    <property type="entry name" value="DnaJ_C"/>
    <property type="match status" value="1"/>
</dbReference>
<evidence type="ECO:0000259" key="8">
    <source>
        <dbReference type="PROSITE" id="PS51188"/>
    </source>
</evidence>
<dbReference type="Proteomes" id="UP000034682">
    <property type="component" value="Unassembled WGS sequence"/>
</dbReference>
<dbReference type="Pfam" id="PF00684">
    <property type="entry name" value="DnaJ_CXXCXGXG"/>
    <property type="match status" value="1"/>
</dbReference>
<feature type="repeat" description="CXXCXGXG motif" evidence="5">
    <location>
        <begin position="210"/>
        <end position="217"/>
    </location>
</feature>
<dbReference type="InterPro" id="IPR012724">
    <property type="entry name" value="DnaJ"/>
</dbReference>
<dbReference type="FunFam" id="2.60.260.20:FF:000013">
    <property type="entry name" value="DnaJ subfamily B member 11"/>
    <property type="match status" value="1"/>
</dbReference>
<evidence type="ECO:0000313" key="9">
    <source>
        <dbReference type="EMBL" id="KKU76985.1"/>
    </source>
</evidence>
<dbReference type="HAMAP" id="MF_01152">
    <property type="entry name" value="DnaJ"/>
    <property type="match status" value="1"/>
</dbReference>
<dbReference type="PRINTS" id="PR00625">
    <property type="entry name" value="JDOMAIN"/>
</dbReference>
<feature type="binding site" evidence="5">
    <location>
        <position position="199"/>
    </location>
    <ligand>
        <name>Zn(2+)</name>
        <dbReference type="ChEBI" id="CHEBI:29105"/>
        <label>2</label>
    </ligand>
</feature>
<evidence type="ECO:0000256" key="4">
    <source>
        <dbReference type="ARBA" id="ARBA00022833"/>
    </source>
</evidence>
<proteinExistence type="inferred from homology"/>
<dbReference type="InterPro" id="IPR036869">
    <property type="entry name" value="J_dom_sf"/>
</dbReference>
<comment type="function">
    <text evidence="5">Participates actively in the response to hyperosmotic and heat shock by preventing the aggregation of stress-denatured proteins and by disaggregating proteins, also in an autonomous, DnaK-independent fashion. Unfolded proteins bind initially to DnaJ; upon interaction with the DnaJ-bound protein, DnaK hydrolyzes its bound ATP, resulting in the formation of a stable complex. GrpE releases ADP from DnaK; ATP binding to DnaK triggers the release of the substrate protein, thus completing the reaction cycle. Several rounds of ATP-dependent interactions between DnaJ, DnaK and GrpE are required for fully efficient folding. Also involved, together with DnaK and GrpE, in the DNA replication of plasmids through activation of initiation proteins.</text>
</comment>
<dbReference type="Gene3D" id="1.10.287.110">
    <property type="entry name" value="DnaJ domain"/>
    <property type="match status" value="1"/>
</dbReference>
<reference evidence="9 10" key="1">
    <citation type="journal article" date="2015" name="Nature">
        <title>rRNA introns, odd ribosomes, and small enigmatic genomes across a large radiation of phyla.</title>
        <authorList>
            <person name="Brown C.T."/>
            <person name="Hug L.A."/>
            <person name="Thomas B.C."/>
            <person name="Sharon I."/>
            <person name="Castelle C.J."/>
            <person name="Singh A."/>
            <person name="Wilkins M.J."/>
            <person name="Williams K.H."/>
            <person name="Banfield J.F."/>
        </authorList>
    </citation>
    <scope>NUCLEOTIDE SEQUENCE [LARGE SCALE GENOMIC DNA]</scope>
</reference>
<dbReference type="EMBL" id="LCOK01000009">
    <property type="protein sequence ID" value="KKU76985.1"/>
    <property type="molecule type" value="Genomic_DNA"/>
</dbReference>
<feature type="binding site" evidence="5">
    <location>
        <position position="213"/>
    </location>
    <ligand>
        <name>Zn(2+)</name>
        <dbReference type="ChEBI" id="CHEBI:29105"/>
        <label>1</label>
    </ligand>
</feature>
<feature type="binding site" evidence="5">
    <location>
        <position position="196"/>
    </location>
    <ligand>
        <name>Zn(2+)</name>
        <dbReference type="ChEBI" id="CHEBI:29105"/>
        <label>2</label>
    </ligand>
</feature>
<feature type="binding site" evidence="5">
    <location>
        <position position="210"/>
    </location>
    <ligand>
        <name>Zn(2+)</name>
        <dbReference type="ChEBI" id="CHEBI:29105"/>
        <label>1</label>
    </ligand>
</feature>
<dbReference type="InterPro" id="IPR002939">
    <property type="entry name" value="DnaJ_C"/>
</dbReference>
<dbReference type="SUPFAM" id="SSF46565">
    <property type="entry name" value="Chaperone J-domain"/>
    <property type="match status" value="1"/>
</dbReference>
<comment type="cofactor">
    <cofactor evidence="5">
        <name>Zn(2+)</name>
        <dbReference type="ChEBI" id="CHEBI:29105"/>
    </cofactor>
    <text evidence="5">Binds 2 Zn(2+) ions per monomer.</text>
</comment>
<organism evidence="9 10">
    <name type="scientific">Candidatus Giovannonibacteria bacterium GW2011_GWB1_47_6b</name>
    <dbReference type="NCBI Taxonomy" id="1618655"/>
    <lineage>
        <taxon>Bacteria</taxon>
        <taxon>Candidatus Giovannoniibacteriota</taxon>
    </lineage>
</organism>
<feature type="zinc finger region" description="CR-type" evidence="6">
    <location>
        <begin position="140"/>
        <end position="222"/>
    </location>
</feature>
<dbReference type="PANTHER" id="PTHR43096">
    <property type="entry name" value="DNAJ HOMOLOG 1, MITOCHONDRIAL-RELATED"/>
    <property type="match status" value="1"/>
</dbReference>
<feature type="repeat" description="CXXCXGXG motif" evidence="5">
    <location>
        <begin position="196"/>
        <end position="203"/>
    </location>
</feature>
<keyword evidence="4 5" id="KW-0862">Zinc</keyword>
<evidence type="ECO:0000256" key="6">
    <source>
        <dbReference type="PROSITE-ProRule" id="PRU00546"/>
    </source>
</evidence>
<comment type="caution">
    <text evidence="9">The sequence shown here is derived from an EMBL/GenBank/DDBJ whole genome shotgun (WGS) entry which is preliminary data.</text>
</comment>
<dbReference type="GO" id="GO:0042026">
    <property type="term" value="P:protein refolding"/>
    <property type="evidence" value="ECO:0007669"/>
    <property type="project" value="TreeGrafter"/>
</dbReference>
<dbReference type="GO" id="GO:0005524">
    <property type="term" value="F:ATP binding"/>
    <property type="evidence" value="ECO:0007669"/>
    <property type="project" value="InterPro"/>
</dbReference>
<dbReference type="Gene3D" id="2.10.230.10">
    <property type="entry name" value="Heat shock protein DnaJ, cysteine-rich domain"/>
    <property type="match status" value="1"/>
</dbReference>
<dbReference type="SUPFAM" id="SSF49493">
    <property type="entry name" value="HSP40/DnaJ peptide-binding domain"/>
    <property type="match status" value="2"/>
</dbReference>
<keyword evidence="5" id="KW-0143">Chaperone</keyword>
<dbReference type="InterPro" id="IPR008971">
    <property type="entry name" value="HSP40/DnaJ_pept-bd"/>
</dbReference>
<feature type="domain" description="CR-type" evidence="8">
    <location>
        <begin position="140"/>
        <end position="222"/>
    </location>
</feature>
<keyword evidence="3 5" id="KW-0863">Zinc-finger</keyword>
<dbReference type="SMART" id="SM00271">
    <property type="entry name" value="DnaJ"/>
    <property type="match status" value="1"/>
</dbReference>
<comment type="subunit">
    <text evidence="5">Homodimer.</text>
</comment>
<feature type="binding site" evidence="5">
    <location>
        <position position="173"/>
    </location>
    <ligand>
        <name>Zn(2+)</name>
        <dbReference type="ChEBI" id="CHEBI:29105"/>
        <label>2</label>
    </ligand>
</feature>
<evidence type="ECO:0000256" key="2">
    <source>
        <dbReference type="ARBA" id="ARBA00022737"/>
    </source>
</evidence>
<dbReference type="GO" id="GO:0051082">
    <property type="term" value="F:unfolded protein binding"/>
    <property type="evidence" value="ECO:0007669"/>
    <property type="project" value="UniProtKB-UniRule"/>
</dbReference>
<accession>A0A0G1W3V7</accession>
<name>A0A0G1W3V7_9BACT</name>
<feature type="repeat" description="CXXCXGXG motif" evidence="5">
    <location>
        <begin position="153"/>
        <end position="160"/>
    </location>
</feature>
<dbReference type="PANTHER" id="PTHR43096:SF10">
    <property type="entry name" value="CHAPERONE PROTEIN DNAJ A6, CHLOROPLASTIC"/>
    <property type="match status" value="1"/>
</dbReference>
<dbReference type="Pfam" id="PF00226">
    <property type="entry name" value="DnaJ"/>
    <property type="match status" value="1"/>
</dbReference>
<evidence type="ECO:0000313" key="10">
    <source>
        <dbReference type="Proteomes" id="UP000034682"/>
    </source>
</evidence>
<comment type="subcellular location">
    <subcellularLocation>
        <location evidence="5">Cytoplasm</location>
    </subcellularLocation>
</comment>
<keyword evidence="5" id="KW-0963">Cytoplasm</keyword>
<keyword evidence="2 5" id="KW-0677">Repeat</keyword>
<dbReference type="GO" id="GO:0006260">
    <property type="term" value="P:DNA replication"/>
    <property type="evidence" value="ECO:0007669"/>
    <property type="project" value="UniProtKB-KW"/>
</dbReference>
<gene>
    <name evidence="5" type="primary">dnaJ</name>
    <name evidence="9" type="ORF">UY02_C0009G0014</name>
</gene>